<reference evidence="2" key="1">
    <citation type="journal article" date="2020" name="Nat. Commun.">
        <title>Large-scale genome sequencing of mycorrhizal fungi provides insights into the early evolution of symbiotic traits.</title>
        <authorList>
            <person name="Miyauchi S."/>
            <person name="Kiss E."/>
            <person name="Kuo A."/>
            <person name="Drula E."/>
            <person name="Kohler A."/>
            <person name="Sanchez-Garcia M."/>
            <person name="Morin E."/>
            <person name="Andreopoulos B."/>
            <person name="Barry K.W."/>
            <person name="Bonito G."/>
            <person name="Buee M."/>
            <person name="Carver A."/>
            <person name="Chen C."/>
            <person name="Cichocki N."/>
            <person name="Clum A."/>
            <person name="Culley D."/>
            <person name="Crous P.W."/>
            <person name="Fauchery L."/>
            <person name="Girlanda M."/>
            <person name="Hayes R.D."/>
            <person name="Keri Z."/>
            <person name="LaButti K."/>
            <person name="Lipzen A."/>
            <person name="Lombard V."/>
            <person name="Magnuson J."/>
            <person name="Maillard F."/>
            <person name="Murat C."/>
            <person name="Nolan M."/>
            <person name="Ohm R.A."/>
            <person name="Pangilinan J."/>
            <person name="Pereira M.F."/>
            <person name="Perotto S."/>
            <person name="Peter M."/>
            <person name="Pfister S."/>
            <person name="Riley R."/>
            <person name="Sitrit Y."/>
            <person name="Stielow J.B."/>
            <person name="Szollosi G."/>
            <person name="Zifcakova L."/>
            <person name="Stursova M."/>
            <person name="Spatafora J.W."/>
            <person name="Tedersoo L."/>
            <person name="Vaario L.M."/>
            <person name="Yamada A."/>
            <person name="Yan M."/>
            <person name="Wang P."/>
            <person name="Xu J."/>
            <person name="Bruns T."/>
            <person name="Baldrian P."/>
            <person name="Vilgalys R."/>
            <person name="Dunand C."/>
            <person name="Henrissat B."/>
            <person name="Grigoriev I.V."/>
            <person name="Hibbett D."/>
            <person name="Nagy L.G."/>
            <person name="Martin F.M."/>
        </authorList>
    </citation>
    <scope>NUCLEOTIDE SEQUENCE</scope>
    <source>
        <strain evidence="2">UP504</strain>
    </source>
</reference>
<evidence type="ECO:0000313" key="3">
    <source>
        <dbReference type="Proteomes" id="UP000886523"/>
    </source>
</evidence>
<organism evidence="2 3">
    <name type="scientific">Hydnum rufescens UP504</name>
    <dbReference type="NCBI Taxonomy" id="1448309"/>
    <lineage>
        <taxon>Eukaryota</taxon>
        <taxon>Fungi</taxon>
        <taxon>Dikarya</taxon>
        <taxon>Basidiomycota</taxon>
        <taxon>Agaricomycotina</taxon>
        <taxon>Agaricomycetes</taxon>
        <taxon>Cantharellales</taxon>
        <taxon>Hydnaceae</taxon>
        <taxon>Hydnum</taxon>
    </lineage>
</organism>
<sequence length="82" mass="9460">MVYPSCLGFFLCGSAVVLLTAREERLRSPLPRHFSARPRFIFEYLRGRTIADNEALYRIRSRTSTEAFCDVTPIQVSKAKLY</sequence>
<evidence type="ECO:0000256" key="1">
    <source>
        <dbReference type="SAM" id="SignalP"/>
    </source>
</evidence>
<protein>
    <submittedName>
        <fullName evidence="2">Uncharacterized protein</fullName>
    </submittedName>
</protein>
<comment type="caution">
    <text evidence="2">The sequence shown here is derived from an EMBL/GenBank/DDBJ whole genome shotgun (WGS) entry which is preliminary data.</text>
</comment>
<keyword evidence="3" id="KW-1185">Reference proteome</keyword>
<keyword evidence="1" id="KW-0732">Signal</keyword>
<feature type="chain" id="PRO_5040472412" evidence="1">
    <location>
        <begin position="22"/>
        <end position="82"/>
    </location>
</feature>
<dbReference type="Proteomes" id="UP000886523">
    <property type="component" value="Unassembled WGS sequence"/>
</dbReference>
<dbReference type="AlphaFoldDB" id="A0A9P6DZE0"/>
<proteinExistence type="predicted"/>
<evidence type="ECO:0000313" key="2">
    <source>
        <dbReference type="EMBL" id="KAF9516623.1"/>
    </source>
</evidence>
<feature type="signal peptide" evidence="1">
    <location>
        <begin position="1"/>
        <end position="21"/>
    </location>
</feature>
<gene>
    <name evidence="2" type="ORF">BS47DRAFT_617608</name>
</gene>
<accession>A0A9P6DZE0</accession>
<dbReference type="EMBL" id="MU128937">
    <property type="protein sequence ID" value="KAF9516623.1"/>
    <property type="molecule type" value="Genomic_DNA"/>
</dbReference>
<name>A0A9P6DZE0_9AGAM</name>